<dbReference type="PANTHER" id="PTHR12001:SF86">
    <property type="entry name" value="GERANYLGERANYL DIPHOSPHATE SYNTHASE"/>
    <property type="match status" value="1"/>
</dbReference>
<comment type="caution">
    <text evidence="4">The sequence shown here is derived from an EMBL/GenBank/DDBJ whole genome shotgun (WGS) entry which is preliminary data.</text>
</comment>
<dbReference type="GO" id="GO:0004659">
    <property type="term" value="F:prenyltransferase activity"/>
    <property type="evidence" value="ECO:0007669"/>
    <property type="project" value="InterPro"/>
</dbReference>
<evidence type="ECO:0000256" key="2">
    <source>
        <dbReference type="ARBA" id="ARBA00022842"/>
    </source>
</evidence>
<dbReference type="EMBL" id="JACCFK010000002">
    <property type="protein sequence ID" value="NYI92785.1"/>
    <property type="molecule type" value="Genomic_DNA"/>
</dbReference>
<proteinExistence type="predicted"/>
<dbReference type="GO" id="GO:0008299">
    <property type="term" value="P:isoprenoid biosynthetic process"/>
    <property type="evidence" value="ECO:0007669"/>
    <property type="project" value="InterPro"/>
</dbReference>
<dbReference type="InterPro" id="IPR000092">
    <property type="entry name" value="Polyprenyl_synt"/>
</dbReference>
<organism evidence="4 5">
    <name type="scientific">Amycolatopsis endophytica</name>
    <dbReference type="NCBI Taxonomy" id="860233"/>
    <lineage>
        <taxon>Bacteria</taxon>
        <taxon>Bacillati</taxon>
        <taxon>Actinomycetota</taxon>
        <taxon>Actinomycetes</taxon>
        <taxon>Pseudonocardiales</taxon>
        <taxon>Pseudonocardiaceae</taxon>
        <taxon>Amycolatopsis</taxon>
    </lineage>
</organism>
<dbReference type="Proteomes" id="UP000549616">
    <property type="component" value="Unassembled WGS sequence"/>
</dbReference>
<feature type="compositionally biased region" description="Low complexity" evidence="3">
    <location>
        <begin position="154"/>
        <end position="165"/>
    </location>
</feature>
<dbReference type="PANTHER" id="PTHR12001">
    <property type="entry name" value="GERANYLGERANYL PYROPHOSPHATE SYNTHASE"/>
    <property type="match status" value="1"/>
</dbReference>
<feature type="region of interest" description="Disordered" evidence="3">
    <location>
        <begin position="144"/>
        <end position="165"/>
    </location>
</feature>
<keyword evidence="1" id="KW-0479">Metal-binding</keyword>
<gene>
    <name evidence="4" type="ORF">HNR02_006160</name>
</gene>
<dbReference type="PROSITE" id="PS00723">
    <property type="entry name" value="POLYPRENYL_SYNTHASE_1"/>
    <property type="match status" value="1"/>
</dbReference>
<name>A0A853BDD8_9PSEU</name>
<dbReference type="InterPro" id="IPR033749">
    <property type="entry name" value="Polyprenyl_synt_CS"/>
</dbReference>
<dbReference type="Gene3D" id="1.10.600.10">
    <property type="entry name" value="Farnesyl Diphosphate Synthase"/>
    <property type="match status" value="1"/>
</dbReference>
<evidence type="ECO:0000256" key="1">
    <source>
        <dbReference type="ARBA" id="ARBA00022723"/>
    </source>
</evidence>
<dbReference type="GO" id="GO:0046872">
    <property type="term" value="F:metal ion binding"/>
    <property type="evidence" value="ECO:0007669"/>
    <property type="project" value="UniProtKB-KW"/>
</dbReference>
<dbReference type="InterPro" id="IPR008949">
    <property type="entry name" value="Isoprenoid_synthase_dom_sf"/>
</dbReference>
<keyword evidence="2" id="KW-0460">Magnesium</keyword>
<reference evidence="4 5" key="1">
    <citation type="submission" date="2020-07" db="EMBL/GenBank/DDBJ databases">
        <title>Sequencing the genomes of 1000 actinobacteria strains.</title>
        <authorList>
            <person name="Klenk H.-P."/>
        </authorList>
    </citation>
    <scope>NUCLEOTIDE SEQUENCE [LARGE SCALE GENOMIC DNA]</scope>
    <source>
        <strain evidence="4 5">DSM 104006</strain>
    </source>
</reference>
<keyword evidence="5" id="KW-1185">Reference proteome</keyword>
<sequence length="165" mass="17243">MDTTEIPARSGTARGILAWSRGCVDPALRQAVARLPESMRPLAAYHFGWADETGAPVIAGSGKAVRPALVLLSARAVGASPEIALPGAVAVELVHNFSLLHDDVMDGDETRRHRPTVWKLFGTGAAILAGDSLLAEASGVLASSGHPVTRSPGRRCASSARRCRT</sequence>
<protein>
    <submittedName>
        <fullName evidence="4">Geranylgeranyl pyrophosphate synthase</fullName>
    </submittedName>
</protein>
<dbReference type="AlphaFoldDB" id="A0A853BDD8"/>
<dbReference type="SUPFAM" id="SSF48576">
    <property type="entry name" value="Terpenoid synthases"/>
    <property type="match status" value="1"/>
</dbReference>
<accession>A0A853BDD8</accession>
<evidence type="ECO:0000313" key="4">
    <source>
        <dbReference type="EMBL" id="NYI92785.1"/>
    </source>
</evidence>
<evidence type="ECO:0000313" key="5">
    <source>
        <dbReference type="Proteomes" id="UP000549616"/>
    </source>
</evidence>
<dbReference type="Pfam" id="PF00348">
    <property type="entry name" value="polyprenyl_synt"/>
    <property type="match status" value="1"/>
</dbReference>
<evidence type="ECO:0000256" key="3">
    <source>
        <dbReference type="SAM" id="MobiDB-lite"/>
    </source>
</evidence>